<feature type="region of interest" description="Disordered" evidence="3">
    <location>
        <begin position="672"/>
        <end position="698"/>
    </location>
</feature>
<dbReference type="PANTHER" id="PTHR48051:SF46">
    <property type="entry name" value="LEUCINE RICH REPEAT-CONTAINING DOMAIN PROTEIN"/>
    <property type="match status" value="1"/>
</dbReference>
<dbReference type="Pfam" id="PF13855">
    <property type="entry name" value="LRR_8"/>
    <property type="match status" value="1"/>
</dbReference>
<feature type="compositionally biased region" description="Low complexity" evidence="3">
    <location>
        <begin position="14"/>
        <end position="32"/>
    </location>
</feature>
<feature type="region of interest" description="Disordered" evidence="3">
    <location>
        <begin position="763"/>
        <end position="810"/>
    </location>
</feature>
<keyword evidence="1" id="KW-0433">Leucine-rich repeat</keyword>
<dbReference type="SUPFAM" id="SSF52058">
    <property type="entry name" value="L domain-like"/>
    <property type="match status" value="1"/>
</dbReference>
<dbReference type="HOGENOM" id="CLU_006272_0_0_1"/>
<feature type="compositionally biased region" description="Low complexity" evidence="3">
    <location>
        <begin position="439"/>
        <end position="450"/>
    </location>
</feature>
<dbReference type="Gene3D" id="3.80.10.10">
    <property type="entry name" value="Ribonuclease Inhibitor"/>
    <property type="match status" value="1"/>
</dbReference>
<keyword evidence="5" id="KW-1185">Reference proteome</keyword>
<evidence type="ECO:0000313" key="4">
    <source>
        <dbReference type="EMBL" id="KIJ63249.1"/>
    </source>
</evidence>
<dbReference type="InterPro" id="IPR003591">
    <property type="entry name" value="Leu-rich_rpt_typical-subtyp"/>
</dbReference>
<dbReference type="InterPro" id="IPR050216">
    <property type="entry name" value="LRR_domain-containing"/>
</dbReference>
<name>A0A0C9VCB4_9AGAM</name>
<feature type="region of interest" description="Disordered" evidence="3">
    <location>
        <begin position="261"/>
        <end position="458"/>
    </location>
</feature>
<organism evidence="4 5">
    <name type="scientific">Hydnomerulius pinastri MD-312</name>
    <dbReference type="NCBI Taxonomy" id="994086"/>
    <lineage>
        <taxon>Eukaryota</taxon>
        <taxon>Fungi</taxon>
        <taxon>Dikarya</taxon>
        <taxon>Basidiomycota</taxon>
        <taxon>Agaricomycotina</taxon>
        <taxon>Agaricomycetes</taxon>
        <taxon>Agaricomycetidae</taxon>
        <taxon>Boletales</taxon>
        <taxon>Boletales incertae sedis</taxon>
        <taxon>Leucogyrophana</taxon>
    </lineage>
</organism>
<feature type="compositionally biased region" description="Pro residues" evidence="3">
    <location>
        <begin position="302"/>
        <end position="313"/>
    </location>
</feature>
<evidence type="ECO:0000256" key="1">
    <source>
        <dbReference type="ARBA" id="ARBA00022614"/>
    </source>
</evidence>
<proteinExistence type="predicted"/>
<evidence type="ECO:0008006" key="6">
    <source>
        <dbReference type="Google" id="ProtNLM"/>
    </source>
</evidence>
<dbReference type="EMBL" id="KN839851">
    <property type="protein sequence ID" value="KIJ63249.1"/>
    <property type="molecule type" value="Genomic_DNA"/>
</dbReference>
<feature type="compositionally biased region" description="Low complexity" evidence="3">
    <location>
        <begin position="776"/>
        <end position="793"/>
    </location>
</feature>
<dbReference type="SMART" id="SM00364">
    <property type="entry name" value="LRR_BAC"/>
    <property type="match status" value="4"/>
</dbReference>
<feature type="compositionally biased region" description="Basic and acidic residues" evidence="3">
    <location>
        <begin position="1"/>
        <end position="10"/>
    </location>
</feature>
<protein>
    <recommendedName>
        <fullName evidence="6">RAM signaling network component</fullName>
    </recommendedName>
</protein>
<feature type="region of interest" description="Disordered" evidence="3">
    <location>
        <begin position="1"/>
        <end position="32"/>
    </location>
</feature>
<gene>
    <name evidence="4" type="ORF">HYDPIDRAFT_29512</name>
</gene>
<dbReference type="InterPro" id="IPR001611">
    <property type="entry name" value="Leu-rich_rpt"/>
</dbReference>
<feature type="compositionally biased region" description="Low complexity" evidence="3">
    <location>
        <begin position="414"/>
        <end position="428"/>
    </location>
</feature>
<evidence type="ECO:0000256" key="2">
    <source>
        <dbReference type="ARBA" id="ARBA00022737"/>
    </source>
</evidence>
<dbReference type="PANTHER" id="PTHR48051">
    <property type="match status" value="1"/>
</dbReference>
<dbReference type="SMART" id="SM00369">
    <property type="entry name" value="LRR_TYP"/>
    <property type="match status" value="4"/>
</dbReference>
<dbReference type="Proteomes" id="UP000053820">
    <property type="component" value="Unassembled WGS sequence"/>
</dbReference>
<evidence type="ECO:0000313" key="5">
    <source>
        <dbReference type="Proteomes" id="UP000053820"/>
    </source>
</evidence>
<accession>A0A0C9VCB4</accession>
<dbReference type="Pfam" id="PF10428">
    <property type="entry name" value="SOG2"/>
    <property type="match status" value="1"/>
</dbReference>
<dbReference type="PROSITE" id="PS51450">
    <property type="entry name" value="LRR"/>
    <property type="match status" value="1"/>
</dbReference>
<dbReference type="AlphaFoldDB" id="A0A0C9VCB4"/>
<dbReference type="OrthoDB" id="1394818at2759"/>
<keyword evidence="2" id="KW-0677">Repeat</keyword>
<dbReference type="GO" id="GO:0005737">
    <property type="term" value="C:cytoplasm"/>
    <property type="evidence" value="ECO:0007669"/>
    <property type="project" value="TreeGrafter"/>
</dbReference>
<dbReference type="InterPro" id="IPR019487">
    <property type="entry name" value="RAM_signalling_pathway_SOG2"/>
</dbReference>
<reference evidence="4 5" key="1">
    <citation type="submission" date="2014-04" db="EMBL/GenBank/DDBJ databases">
        <title>Evolutionary Origins and Diversification of the Mycorrhizal Mutualists.</title>
        <authorList>
            <consortium name="DOE Joint Genome Institute"/>
            <consortium name="Mycorrhizal Genomics Consortium"/>
            <person name="Kohler A."/>
            <person name="Kuo A."/>
            <person name="Nagy L.G."/>
            <person name="Floudas D."/>
            <person name="Copeland A."/>
            <person name="Barry K.W."/>
            <person name="Cichocki N."/>
            <person name="Veneault-Fourrey C."/>
            <person name="LaButti K."/>
            <person name="Lindquist E.A."/>
            <person name="Lipzen A."/>
            <person name="Lundell T."/>
            <person name="Morin E."/>
            <person name="Murat C."/>
            <person name="Riley R."/>
            <person name="Ohm R."/>
            <person name="Sun H."/>
            <person name="Tunlid A."/>
            <person name="Henrissat B."/>
            <person name="Grigoriev I.V."/>
            <person name="Hibbett D.S."/>
            <person name="Martin F."/>
        </authorList>
    </citation>
    <scope>NUCLEOTIDE SEQUENCE [LARGE SCALE GENOMIC DNA]</scope>
    <source>
        <strain evidence="4 5">MD-312</strain>
    </source>
</reference>
<dbReference type="InterPro" id="IPR032675">
    <property type="entry name" value="LRR_dom_sf"/>
</dbReference>
<sequence length="1069" mass="114483">MSFSDADRVAGRTSPFPSSRSGPLSPLPSASLTEEHVTEALANSPDNGATLDFTHKSLTDVGEDGAEYLATVGMNEFLAEDSSITRIALGNNRLATLPTAFALLSRLRYLNLKNNSFSVFPDVLTVMPSLEILDISRNKIKRLPTQPGSLVNLHVFCISRNKITRLPTYLGDFVNLNVLKVDHNPVEWPPKAIIEGNGSSNDSQTGKDWILSLQRWLKENSHQPHLDIKPKPSVDSFMSERAALNNSIEDSIQSWARLGDEEYSAGPTPHARTFSIDTQFPPVPVPGPSKPASSPRFERPPPLRLGPLPPYDPPLRSSSPESYLPTPEESVSSTDDDHTAVPEGFQHNRNGSFTRGSRDRRPALFGKKSLPDLRPSSRLSDHDGQAPEPGSTTTPPAPSSVTNGTLNDDFTMPSPLSHRQDSSSSSEGSSHRVPKRDTTTPPSSASPTSAERPRPVPDTERHAYFKRLSALPANAISNNLPTSLRSLVECARSLFFAVSQVYQALSHYITYTINQQLSSVLRKVTDPAYTYMMQLNGALERFDAMGKKTTPPPSLCRALVESSRDTAAVFGKAIAMLALQLKILASKDDDRYMRSLVLILFGAVAEISHAWQTLVPHIDAIKPHLVDHRRITAIKSHVGSAAGLPSPDLPPASAPAVYSPFAGFQHKLPIARSRPTQPNALGRARTTRRHAGSFSSKDVEIGKSLPSYDLPLPPGAFSSNTPSATLRAGQRYPAMPLSASTSSLAPSLMAGAGANVPLSASLPSHPTLAARNGNHSRQASQASLTTSSGSSSSPQIPARRPTLEIPQSRTLVDKDALDSMEAAVDSAPAVWEMMKEIVTSLSETPGTSQDIENSLIKAGAITERLRANIIATRVGDPASDRKALREDAHVFVKTVVKLSNVIKTYGSSHALFPDLRAKMVALTNSTQEFVMLLHVSSFSPSSTPRPYSPMTGVLAHSNFTNGISSSNYATGLQSNFAITTANGGAGAGGGGLEDNRLGANLSRSRSTQQPKALKLVAPGSSRDIPRSALPSQSFNIAMPPRFAVPVSSAGIVVNGDGSGNRGDLAVDEG</sequence>
<evidence type="ECO:0000256" key="3">
    <source>
        <dbReference type="SAM" id="MobiDB-lite"/>
    </source>
</evidence>